<feature type="domain" description="Oxidoreductase molybdopterin-binding" evidence="3">
    <location>
        <begin position="302"/>
        <end position="452"/>
    </location>
</feature>
<dbReference type="Proteomes" id="UP001500506">
    <property type="component" value="Unassembled WGS sequence"/>
</dbReference>
<evidence type="ECO:0000256" key="2">
    <source>
        <dbReference type="SAM" id="Phobius"/>
    </source>
</evidence>
<dbReference type="InterPro" id="IPR036374">
    <property type="entry name" value="OxRdtase_Mopterin-bd_sf"/>
</dbReference>
<evidence type="ECO:0000259" key="3">
    <source>
        <dbReference type="Pfam" id="PF00174"/>
    </source>
</evidence>
<keyword evidence="2" id="KW-0812">Transmembrane</keyword>
<dbReference type="InterPro" id="IPR000572">
    <property type="entry name" value="OxRdtase_Mopterin-bd_dom"/>
</dbReference>
<dbReference type="Pfam" id="PF00174">
    <property type="entry name" value="Oxidored_molyb"/>
    <property type="match status" value="1"/>
</dbReference>
<keyword evidence="2" id="KW-0472">Membrane</keyword>
<feature type="transmembrane region" description="Helical" evidence="2">
    <location>
        <begin position="72"/>
        <end position="92"/>
    </location>
</feature>
<evidence type="ECO:0000313" key="5">
    <source>
        <dbReference type="Proteomes" id="UP001500506"/>
    </source>
</evidence>
<proteinExistence type="predicted"/>
<feature type="compositionally biased region" description="Basic and acidic residues" evidence="1">
    <location>
        <begin position="193"/>
        <end position="206"/>
    </location>
</feature>
<accession>A0ABP4WMT2</accession>
<organism evidence="4 5">
    <name type="scientific">Agromyces humatus</name>
    <dbReference type="NCBI Taxonomy" id="279573"/>
    <lineage>
        <taxon>Bacteria</taxon>
        <taxon>Bacillati</taxon>
        <taxon>Actinomycetota</taxon>
        <taxon>Actinomycetes</taxon>
        <taxon>Micrococcales</taxon>
        <taxon>Microbacteriaceae</taxon>
        <taxon>Agromyces</taxon>
    </lineage>
</organism>
<comment type="caution">
    <text evidence="4">The sequence shown here is derived from an EMBL/GenBank/DDBJ whole genome shotgun (WGS) entry which is preliminary data.</text>
</comment>
<evidence type="ECO:0000256" key="1">
    <source>
        <dbReference type="SAM" id="MobiDB-lite"/>
    </source>
</evidence>
<dbReference type="PANTHER" id="PTHR19372">
    <property type="entry name" value="SULFITE REDUCTASE"/>
    <property type="match status" value="1"/>
</dbReference>
<dbReference type="PANTHER" id="PTHR19372:SF7">
    <property type="entry name" value="SULFITE OXIDASE, MITOCHONDRIAL"/>
    <property type="match status" value="1"/>
</dbReference>
<keyword evidence="2" id="KW-1133">Transmembrane helix</keyword>
<evidence type="ECO:0000313" key="4">
    <source>
        <dbReference type="EMBL" id="GAA1758417.1"/>
    </source>
</evidence>
<keyword evidence="5" id="KW-1185">Reference proteome</keyword>
<protein>
    <submittedName>
        <fullName evidence="4">Molybdopterin-dependent oxidoreductase</fullName>
    </submittedName>
</protein>
<dbReference type="Gene3D" id="2.60.40.650">
    <property type="match status" value="1"/>
</dbReference>
<dbReference type="EMBL" id="BAAANH010000003">
    <property type="protein sequence ID" value="GAA1758417.1"/>
    <property type="molecule type" value="Genomic_DNA"/>
</dbReference>
<name>A0ABP4WMT2_9MICO</name>
<feature type="transmembrane region" description="Helical" evidence="2">
    <location>
        <begin position="99"/>
        <end position="117"/>
    </location>
</feature>
<sequence length="577" mass="59552">MPETSGTSRGWLLPAVAGVASVAFGAGLGELAAAIVAPASSPFVVVGSLLIDLAPSWAKDAAIALFGTADKAALLIGIGLVLVAVAGAAGVLEARRPPWGRVLVGLIGVVGAVAAATRANATMLAVVPSAVAAIGAVLALQFLVRRLLVAGRGAPDEEGNSPAGRGAPDEEGISPAGRGAPGQEGNSPAGRGAPDEGGRVSRHEAPSTDLDTLAARTPRPAEVDRRRFLGWAGGAAALGALAAFGGYALQAGTRAVTAIRDSITLPRAATRATVPASAELGIDGLTPVVTPNAEFYRIDTALAVPAVDPETWSLRIHGLVERDLTVTWDELLALPLDESVTTLACVSNEVGGDLIGTAVWLGYPIRELLARAAPTADADMVLSRSVDGFTASTPLSVLQDDRNAILAVGMNGEPLPAEHGFPVRMVVPGLYGYVSATKWVVDLEVTRFDAASAYWTDRGWSERGPIKLQSRIDVPRQGRPVAADNAVIAGVAWHQHVGIAGVEVQLDAGEWREATLATAISDDTWVQWHYEWADATSGTHTVRVRAISADGEVQTAERVGVVPDGATGLHERTFDVS</sequence>
<feature type="transmembrane region" description="Helical" evidence="2">
    <location>
        <begin position="43"/>
        <end position="66"/>
    </location>
</feature>
<dbReference type="Gene3D" id="3.90.420.10">
    <property type="entry name" value="Oxidoreductase, molybdopterin-binding domain"/>
    <property type="match status" value="1"/>
</dbReference>
<dbReference type="RefSeq" id="WP_232498891.1">
    <property type="nucleotide sequence ID" value="NZ_BAAANH010000003.1"/>
</dbReference>
<reference evidence="5" key="1">
    <citation type="journal article" date="2019" name="Int. J. Syst. Evol. Microbiol.">
        <title>The Global Catalogue of Microorganisms (GCM) 10K type strain sequencing project: providing services to taxonomists for standard genome sequencing and annotation.</title>
        <authorList>
            <consortium name="The Broad Institute Genomics Platform"/>
            <consortium name="The Broad Institute Genome Sequencing Center for Infectious Disease"/>
            <person name="Wu L."/>
            <person name="Ma J."/>
        </authorList>
    </citation>
    <scope>NUCLEOTIDE SEQUENCE [LARGE SCALE GENOMIC DNA]</scope>
    <source>
        <strain evidence="5">JCM 14319</strain>
    </source>
</reference>
<dbReference type="SUPFAM" id="SSF56524">
    <property type="entry name" value="Oxidoreductase molybdopterin-binding domain"/>
    <property type="match status" value="1"/>
</dbReference>
<gene>
    <name evidence="4" type="ORF">GCM10009747_16440</name>
</gene>
<dbReference type="InterPro" id="IPR014756">
    <property type="entry name" value="Ig_E-set"/>
</dbReference>
<feature type="transmembrane region" description="Helical" evidence="2">
    <location>
        <begin position="228"/>
        <end position="249"/>
    </location>
</feature>
<feature type="transmembrane region" description="Helical" evidence="2">
    <location>
        <begin position="123"/>
        <end position="144"/>
    </location>
</feature>
<dbReference type="SUPFAM" id="SSF81296">
    <property type="entry name" value="E set domains"/>
    <property type="match status" value="1"/>
</dbReference>
<feature type="region of interest" description="Disordered" evidence="1">
    <location>
        <begin position="154"/>
        <end position="219"/>
    </location>
</feature>
<dbReference type="InterPro" id="IPR008335">
    <property type="entry name" value="Mopterin_OxRdtase_euk"/>
</dbReference>
<dbReference type="PRINTS" id="PR00407">
    <property type="entry name" value="EUMOPTERIN"/>
</dbReference>
<feature type="transmembrane region" description="Helical" evidence="2">
    <location>
        <begin position="12"/>
        <end position="36"/>
    </location>
</feature>